<organism evidence="6 7">
    <name type="scientific">Nonomuraea guangzhouensis</name>
    <dbReference type="NCBI Taxonomy" id="1291555"/>
    <lineage>
        <taxon>Bacteria</taxon>
        <taxon>Bacillati</taxon>
        <taxon>Actinomycetota</taxon>
        <taxon>Actinomycetes</taxon>
        <taxon>Streptosporangiales</taxon>
        <taxon>Streptosporangiaceae</taxon>
        <taxon>Nonomuraea</taxon>
    </lineage>
</organism>
<dbReference type="InterPro" id="IPR013118">
    <property type="entry name" value="Mannitol_DH_C"/>
</dbReference>
<keyword evidence="3" id="KW-0520">NAD</keyword>
<feature type="domain" description="Mannitol dehydrogenase N-terminal" evidence="4">
    <location>
        <begin position="33"/>
        <end position="285"/>
    </location>
</feature>
<dbReference type="PANTHER" id="PTHR43362">
    <property type="entry name" value="MANNITOL DEHYDROGENASE DSF1-RELATED"/>
    <property type="match status" value="1"/>
</dbReference>
<keyword evidence="7" id="KW-1185">Reference proteome</keyword>
<evidence type="ECO:0000256" key="1">
    <source>
        <dbReference type="ARBA" id="ARBA00006541"/>
    </source>
</evidence>
<dbReference type="InterPro" id="IPR050988">
    <property type="entry name" value="Mannitol_DH/Oxidoreductase"/>
</dbReference>
<proteinExistence type="inferred from homology"/>
<evidence type="ECO:0000313" key="7">
    <source>
        <dbReference type="Proteomes" id="UP001597097"/>
    </source>
</evidence>
<dbReference type="Pfam" id="PF01232">
    <property type="entry name" value="Mannitol_dh"/>
    <property type="match status" value="1"/>
</dbReference>
<reference evidence="7" key="1">
    <citation type="journal article" date="2019" name="Int. J. Syst. Evol. Microbiol.">
        <title>The Global Catalogue of Microorganisms (GCM) 10K type strain sequencing project: providing services to taxonomists for standard genome sequencing and annotation.</title>
        <authorList>
            <consortium name="The Broad Institute Genomics Platform"/>
            <consortium name="The Broad Institute Genome Sequencing Center for Infectious Disease"/>
            <person name="Wu L."/>
            <person name="Ma J."/>
        </authorList>
    </citation>
    <scope>NUCLEOTIDE SEQUENCE [LARGE SCALE GENOMIC DNA]</scope>
    <source>
        <strain evidence="7">CGMCC 1.15399</strain>
    </source>
</reference>
<protein>
    <submittedName>
        <fullName evidence="6">Mannitol dehydrogenase family protein</fullName>
        <ecNumber evidence="6">1.1.1.-</ecNumber>
    </submittedName>
</protein>
<dbReference type="EMBL" id="JBHUCM010000003">
    <property type="protein sequence ID" value="MFD1535709.1"/>
    <property type="molecule type" value="Genomic_DNA"/>
</dbReference>
<comment type="similarity">
    <text evidence="1">Belongs to the mannitol dehydrogenase family.</text>
</comment>
<dbReference type="PROSITE" id="PS00974">
    <property type="entry name" value="MANNITOL_DHGENASE"/>
    <property type="match status" value="1"/>
</dbReference>
<gene>
    <name evidence="6" type="ORF">ACFSJ0_01610</name>
</gene>
<accession>A0ABW4FZR8</accession>
<dbReference type="EC" id="1.1.1.-" evidence="6"/>
<dbReference type="Proteomes" id="UP001597097">
    <property type="component" value="Unassembled WGS sequence"/>
</dbReference>
<dbReference type="PANTHER" id="PTHR43362:SF1">
    <property type="entry name" value="MANNITOL DEHYDROGENASE 2-RELATED"/>
    <property type="match status" value="1"/>
</dbReference>
<comment type="caution">
    <text evidence="6">The sequence shown here is derived from an EMBL/GenBank/DDBJ whole genome shotgun (WGS) entry which is preliminary data.</text>
</comment>
<evidence type="ECO:0000313" key="6">
    <source>
        <dbReference type="EMBL" id="MFD1535709.1"/>
    </source>
</evidence>
<dbReference type="GO" id="GO:0016491">
    <property type="term" value="F:oxidoreductase activity"/>
    <property type="evidence" value="ECO:0007669"/>
    <property type="project" value="UniProtKB-KW"/>
</dbReference>
<dbReference type="RefSeq" id="WP_219536250.1">
    <property type="nucleotide sequence ID" value="NZ_JAHKRM010000029.1"/>
</dbReference>
<dbReference type="Pfam" id="PF08125">
    <property type="entry name" value="Mannitol_dh_C"/>
    <property type="match status" value="1"/>
</dbReference>
<sequence length="490" mass="51878">MKTLTAPSLSRATLDRIPPELRPAVDPRRLRPRVVHFGLGAFHRAHQAVYTENAAARSDEPWGIVAVAPNSTRVVEAMRAQDCLYSVTERHPAATATRAVGSIIDALGLRPDAERVDDLLIDPDVTVLTLTITENGHYRHPGTGELDTGAPEIAADLAAKRTADMTTVVGRLAAGLAARMRVNGAPISVVSCDNMAANGAALGTVVRGFVEASSWPDREAVLDWLATSVAFPATIVDRIVPATTDADLEAAWTALGVRDEVAVVGEPYRQWVLEDSFAGPRPPWEFDGALFVPDVVPYQLTKLRLLNGSHSALAYLGAAAGCATIADVMATGWGERLVRALGAELAPTLPAGGPDPAAYTDDLVERFRNPGMRHLLRQIGSDGSRKIPERWFGALRSLRAASAGTSTLELALAAWANATRPAADGEQLFGTTDPAAAELAACWHETSDHEDTIRRLLSVLGAADLAGDGALVSGTAARLPALRAGEITEF</sequence>
<name>A0ABW4FZR8_9ACTN</name>
<feature type="domain" description="Mannitol dehydrogenase C-terminal" evidence="5">
    <location>
        <begin position="294"/>
        <end position="469"/>
    </location>
</feature>
<evidence type="ECO:0000256" key="2">
    <source>
        <dbReference type="ARBA" id="ARBA00023002"/>
    </source>
</evidence>
<dbReference type="InterPro" id="IPR013131">
    <property type="entry name" value="Mannitol_DH_N"/>
</dbReference>
<evidence type="ECO:0000259" key="4">
    <source>
        <dbReference type="Pfam" id="PF01232"/>
    </source>
</evidence>
<evidence type="ECO:0000256" key="3">
    <source>
        <dbReference type="ARBA" id="ARBA00023027"/>
    </source>
</evidence>
<dbReference type="InterPro" id="IPR023027">
    <property type="entry name" value="Mannitol_DH_CS"/>
</dbReference>
<evidence type="ECO:0000259" key="5">
    <source>
        <dbReference type="Pfam" id="PF08125"/>
    </source>
</evidence>
<keyword evidence="2 6" id="KW-0560">Oxidoreductase</keyword>